<comment type="similarity">
    <text evidence="1">Belongs to the VPS72/YL1 family.</text>
</comment>
<dbReference type="Proteomes" id="UP000009046">
    <property type="component" value="Unassembled WGS sequence"/>
</dbReference>
<evidence type="ECO:0000259" key="5">
    <source>
        <dbReference type="SMART" id="SM00993"/>
    </source>
</evidence>
<organism>
    <name type="scientific">Pediculus humanus subsp. corporis</name>
    <name type="common">Body louse</name>
    <dbReference type="NCBI Taxonomy" id="121224"/>
    <lineage>
        <taxon>Eukaryota</taxon>
        <taxon>Metazoa</taxon>
        <taxon>Ecdysozoa</taxon>
        <taxon>Arthropoda</taxon>
        <taxon>Hexapoda</taxon>
        <taxon>Insecta</taxon>
        <taxon>Pterygota</taxon>
        <taxon>Neoptera</taxon>
        <taxon>Paraneoptera</taxon>
        <taxon>Psocodea</taxon>
        <taxon>Troctomorpha</taxon>
        <taxon>Phthiraptera</taxon>
        <taxon>Anoplura</taxon>
        <taxon>Pediculidae</taxon>
        <taxon>Pediculus</taxon>
    </lineage>
</organism>
<name>E0VD12_PEDHC</name>
<dbReference type="FunCoup" id="E0VD12">
    <property type="interactions" value="1977"/>
</dbReference>
<feature type="compositionally biased region" description="Basic and acidic residues" evidence="4">
    <location>
        <begin position="1"/>
        <end position="11"/>
    </location>
</feature>
<accession>E0VD12</accession>
<dbReference type="EMBL" id="DS235070">
    <property type="protein sequence ID" value="EEB11268.1"/>
    <property type="molecule type" value="Genomic_DNA"/>
</dbReference>
<dbReference type="GeneID" id="8238129"/>
<keyword evidence="3" id="KW-0175">Coiled coil</keyword>
<dbReference type="HOGENOM" id="CLU_040862_0_0_1"/>
<sequence length="360" mass="42357">MSLANSRERRSNAGNKMAKLMDAEEEDDFYKNTYGGFDEKEDDDDYKEEKEVEDVTDSDISIDENDEVISEDENEPKRKKTGVATKAYKEPKTVNNQQVKRNENSASKSKKQISKIIQSKVDKLERKSIRRSTAAKSAATMQRLKNRIEIQKRRKMKRIPQQEVWKPTQEELLEEAKITEEENLKSLEKYQKLELEKKKTRIVKKVFTGPVIRYQSLTMPLIKEITDEKINIISDEQSENIVENTDSDKESKSKNDEVEEKVERTFITFENDEILNCIFKNSKIEERPKLCPITRLKAKYFDPVTNLPFSNLQAFRILREAYYQQLEARGNRNQPQVAAWLEWRKQQKDAQMKKLLKITK</sequence>
<proteinExistence type="inferred from homology"/>
<evidence type="ECO:0000256" key="3">
    <source>
        <dbReference type="SAM" id="Coils"/>
    </source>
</evidence>
<dbReference type="PANTHER" id="PTHR13275:SF4">
    <property type="entry name" value="VACUOLAR PROTEIN SORTING-ASSOCIATED PROTEIN 72 HOMOLOG"/>
    <property type="match status" value="1"/>
</dbReference>
<evidence type="ECO:0000313" key="8">
    <source>
        <dbReference type="Proteomes" id="UP000009046"/>
    </source>
</evidence>
<feature type="domain" description="Vps72/YL1 C-terminal" evidence="5">
    <location>
        <begin position="289"/>
        <end position="318"/>
    </location>
</feature>
<dbReference type="Pfam" id="PF08265">
    <property type="entry name" value="YL1_C"/>
    <property type="match status" value="1"/>
</dbReference>
<dbReference type="InParanoid" id="E0VD12"/>
<evidence type="ECO:0000256" key="4">
    <source>
        <dbReference type="SAM" id="MobiDB-lite"/>
    </source>
</evidence>
<gene>
    <name evidence="7" type="primary">8238129</name>
    <name evidence="6" type="ORF">Phum_PHUM103560</name>
</gene>
<feature type="compositionally biased region" description="Acidic residues" evidence="4">
    <location>
        <begin position="39"/>
        <end position="74"/>
    </location>
</feature>
<dbReference type="EMBL" id="AAZO01001233">
    <property type="status" value="NOT_ANNOTATED_CDS"/>
    <property type="molecule type" value="Genomic_DNA"/>
</dbReference>
<reference evidence="7" key="3">
    <citation type="submission" date="2021-02" db="UniProtKB">
        <authorList>
            <consortium name="EnsemblMetazoa"/>
        </authorList>
    </citation>
    <scope>IDENTIFICATION</scope>
    <source>
        <strain evidence="7">USDA</strain>
    </source>
</reference>
<reference evidence="6" key="1">
    <citation type="submission" date="2007-04" db="EMBL/GenBank/DDBJ databases">
        <title>Annotation of Pediculus humanus corporis strain USDA.</title>
        <authorList>
            <person name="Kirkness E."/>
            <person name="Hannick L."/>
            <person name="Hass B."/>
            <person name="Bruggner R."/>
            <person name="Lawson D."/>
            <person name="Bidwell S."/>
            <person name="Joardar V."/>
            <person name="Caler E."/>
            <person name="Walenz B."/>
            <person name="Inman J."/>
            <person name="Schobel S."/>
            <person name="Galinsky K."/>
            <person name="Amedeo P."/>
            <person name="Strausberg R."/>
        </authorList>
    </citation>
    <scope>NUCLEOTIDE SEQUENCE</scope>
    <source>
        <strain evidence="6">USDA</strain>
    </source>
</reference>
<dbReference type="OMA" id="TGPTIRY"/>
<evidence type="ECO:0000256" key="2">
    <source>
        <dbReference type="ARBA" id="ARBA00020000"/>
    </source>
</evidence>
<evidence type="ECO:0000256" key="1">
    <source>
        <dbReference type="ARBA" id="ARBA00006832"/>
    </source>
</evidence>
<feature type="region of interest" description="Disordered" evidence="4">
    <location>
        <begin position="237"/>
        <end position="257"/>
    </location>
</feature>
<keyword evidence="8" id="KW-1185">Reference proteome</keyword>
<dbReference type="STRING" id="121224.E0VD12"/>
<dbReference type="GO" id="GO:0005634">
    <property type="term" value="C:nucleus"/>
    <property type="evidence" value="ECO:0007669"/>
    <property type="project" value="TreeGrafter"/>
</dbReference>
<dbReference type="AlphaFoldDB" id="E0VD12"/>
<dbReference type="OrthoDB" id="78296at2759"/>
<evidence type="ECO:0000313" key="6">
    <source>
        <dbReference type="EMBL" id="EEB11268.1"/>
    </source>
</evidence>
<dbReference type="CTD" id="8238129"/>
<dbReference type="RefSeq" id="XP_002424006.1">
    <property type="nucleotide sequence ID" value="XM_002423961.1"/>
</dbReference>
<dbReference type="KEGG" id="phu:Phum_PHUM103560"/>
<feature type="coiled-coil region" evidence="3">
    <location>
        <begin position="134"/>
        <end position="196"/>
    </location>
</feature>
<dbReference type="eggNOG" id="KOG2897">
    <property type="taxonomic scope" value="Eukaryota"/>
</dbReference>
<dbReference type="EnsemblMetazoa" id="PHUM103560-RA">
    <property type="protein sequence ID" value="PHUM103560-PA"/>
    <property type="gene ID" value="PHUM103560"/>
</dbReference>
<protein>
    <recommendedName>
        <fullName evidence="2">Vacuolar protein sorting-associated protein 72 homolog</fullName>
    </recommendedName>
</protein>
<dbReference type="SMART" id="SM00993">
    <property type="entry name" value="YL1_C"/>
    <property type="match status" value="1"/>
</dbReference>
<feature type="compositionally biased region" description="Basic and acidic residues" evidence="4">
    <location>
        <begin position="246"/>
        <end position="257"/>
    </location>
</feature>
<dbReference type="InterPro" id="IPR046757">
    <property type="entry name" value="YL1_N"/>
</dbReference>
<dbReference type="Pfam" id="PF05764">
    <property type="entry name" value="YL1"/>
    <property type="match status" value="1"/>
</dbReference>
<feature type="region of interest" description="Disordered" evidence="4">
    <location>
        <begin position="1"/>
        <end position="114"/>
    </location>
</feature>
<reference evidence="6" key="2">
    <citation type="submission" date="2007-04" db="EMBL/GenBank/DDBJ databases">
        <title>The genome of the human body louse.</title>
        <authorList>
            <consortium name="The Human Body Louse Genome Consortium"/>
            <person name="Kirkness E."/>
            <person name="Walenz B."/>
            <person name="Hass B."/>
            <person name="Bruggner R."/>
            <person name="Strausberg R."/>
        </authorList>
    </citation>
    <scope>NUCLEOTIDE SEQUENCE</scope>
    <source>
        <strain evidence="6">USDA</strain>
    </source>
</reference>
<dbReference type="InterPro" id="IPR013272">
    <property type="entry name" value="Vps72/YL1_C"/>
</dbReference>
<dbReference type="PANTHER" id="PTHR13275">
    <property type="entry name" value="YL-1 PROTEIN TRANSCRIPTION FACTOR-LIKE 1"/>
    <property type="match status" value="1"/>
</dbReference>
<dbReference type="VEuPathDB" id="VectorBase:PHUM103560"/>
<evidence type="ECO:0000313" key="7">
    <source>
        <dbReference type="EnsemblMetazoa" id="PHUM103560-PA"/>
    </source>
</evidence>